<feature type="binding site" evidence="9">
    <location>
        <position position="55"/>
    </location>
    <ligand>
        <name>ATP</name>
        <dbReference type="ChEBI" id="CHEBI:30616"/>
    </ligand>
</feature>
<dbReference type="EMBL" id="JAIKTU010000002">
    <property type="protein sequence ID" value="MBY0754244.1"/>
    <property type="molecule type" value="Genomic_DNA"/>
</dbReference>
<proteinExistence type="inferred from homology"/>
<evidence type="ECO:0000256" key="8">
    <source>
        <dbReference type="ARBA" id="ARBA00047386"/>
    </source>
</evidence>
<dbReference type="Pfam" id="PF13500">
    <property type="entry name" value="AAA_26"/>
    <property type="match status" value="1"/>
</dbReference>
<dbReference type="InterPro" id="IPR027417">
    <property type="entry name" value="P-loop_NTPase"/>
</dbReference>
<comment type="subcellular location">
    <subcellularLocation>
        <location evidence="9">Cytoplasm</location>
    </subcellularLocation>
</comment>
<feature type="binding site" evidence="9">
    <location>
        <position position="42"/>
    </location>
    <ligand>
        <name>substrate</name>
    </ligand>
</feature>
<dbReference type="NCBIfam" id="TIGR00347">
    <property type="entry name" value="bioD"/>
    <property type="match status" value="1"/>
</dbReference>
<dbReference type="InterPro" id="IPR004472">
    <property type="entry name" value="DTB_synth_BioD"/>
</dbReference>
<comment type="pathway">
    <text evidence="9">Cofactor biosynthesis; biotin biosynthesis; biotin from 7,8-diaminononanoate: step 1/2.</text>
</comment>
<gene>
    <name evidence="9 10" type="primary">bioD</name>
    <name evidence="10" type="ORF">K5V21_02130</name>
</gene>
<keyword evidence="5 9" id="KW-0093">Biotin biosynthesis</keyword>
<dbReference type="PANTHER" id="PTHR43210">
    <property type="entry name" value="DETHIOBIOTIN SYNTHETASE"/>
    <property type="match status" value="1"/>
</dbReference>
<evidence type="ECO:0000256" key="5">
    <source>
        <dbReference type="ARBA" id="ARBA00022756"/>
    </source>
</evidence>
<evidence type="ECO:0000256" key="1">
    <source>
        <dbReference type="ARBA" id="ARBA00022490"/>
    </source>
</evidence>
<keyword evidence="7 9" id="KW-0460">Magnesium</keyword>
<keyword evidence="3 9" id="KW-0479">Metal-binding</keyword>
<dbReference type="HAMAP" id="MF_00336">
    <property type="entry name" value="BioD"/>
    <property type="match status" value="1"/>
</dbReference>
<dbReference type="RefSeq" id="WP_221858761.1">
    <property type="nucleotide sequence ID" value="NZ_JAIKTU010000002.1"/>
</dbReference>
<dbReference type="CDD" id="cd03109">
    <property type="entry name" value="DTBS"/>
    <property type="match status" value="1"/>
</dbReference>
<dbReference type="PANTHER" id="PTHR43210:SF2">
    <property type="entry name" value="ATP-DEPENDENT DETHIOBIOTIN SYNTHETASE BIOD 2"/>
    <property type="match status" value="1"/>
</dbReference>
<evidence type="ECO:0000256" key="7">
    <source>
        <dbReference type="ARBA" id="ARBA00022842"/>
    </source>
</evidence>
<feature type="binding site" evidence="9">
    <location>
        <position position="116"/>
    </location>
    <ligand>
        <name>Mg(2+)</name>
        <dbReference type="ChEBI" id="CHEBI:18420"/>
    </ligand>
</feature>
<comment type="caution">
    <text evidence="9">Lacks conserved residue(s) required for the propagation of feature annotation.</text>
</comment>
<keyword evidence="2 9" id="KW-0436">Ligase</keyword>
<evidence type="ECO:0000256" key="6">
    <source>
        <dbReference type="ARBA" id="ARBA00022840"/>
    </source>
</evidence>
<dbReference type="EC" id="6.3.3.3" evidence="9"/>
<name>A0ABS7KTW5_CLOSR</name>
<comment type="caution">
    <text evidence="10">The sequence shown here is derived from an EMBL/GenBank/DDBJ whole genome shotgun (WGS) entry which is preliminary data.</text>
</comment>
<accession>A0ABS7KTW5</accession>
<comment type="cofactor">
    <cofactor evidence="9">
        <name>Mg(2+)</name>
        <dbReference type="ChEBI" id="CHEBI:18420"/>
    </cofactor>
</comment>
<dbReference type="Proteomes" id="UP001299068">
    <property type="component" value="Unassembled WGS sequence"/>
</dbReference>
<dbReference type="Gene3D" id="3.40.50.300">
    <property type="entry name" value="P-loop containing nucleotide triphosphate hydrolases"/>
    <property type="match status" value="1"/>
</dbReference>
<evidence type="ECO:0000256" key="9">
    <source>
        <dbReference type="HAMAP-Rule" id="MF_00336"/>
    </source>
</evidence>
<feature type="binding site" evidence="9">
    <location>
        <position position="55"/>
    </location>
    <ligand>
        <name>Mg(2+)</name>
        <dbReference type="ChEBI" id="CHEBI:18420"/>
    </ligand>
</feature>
<feature type="binding site" evidence="9">
    <location>
        <begin position="13"/>
        <end position="18"/>
    </location>
    <ligand>
        <name>ATP</name>
        <dbReference type="ChEBI" id="CHEBI:30616"/>
    </ligand>
</feature>
<comment type="subunit">
    <text evidence="9">Homodimer.</text>
</comment>
<protein>
    <recommendedName>
        <fullName evidence="9">ATP-dependent dethiobiotin synthetase BioD</fullName>
        <ecNumber evidence="9">6.3.3.3</ecNumber>
    </recommendedName>
    <alternativeName>
        <fullName evidence="9">DTB synthetase</fullName>
        <shortName evidence="9">DTBS</shortName>
    </alternativeName>
    <alternativeName>
        <fullName evidence="9">Dethiobiotin synthase</fullName>
    </alternativeName>
</protein>
<feature type="binding site" evidence="9">
    <location>
        <position position="17"/>
    </location>
    <ligand>
        <name>Mg(2+)</name>
        <dbReference type="ChEBI" id="CHEBI:18420"/>
    </ligand>
</feature>
<sequence length="233" mass="25619">MKSGIFVTGTDTEVGKTFISSLLVKALRDYGINAGYFKGALSGAIEKDGELIPGDAQEVCEMSGLKEEYSNMISYTLKNPYSPHLAAHVEEVDINLQKIISDYENMMEKYEFLIVEGSGGIICPIKIEGDEIILLEDIIKDLGLSTILVARAGLGTINHTILTVNHLKSIGIEVKGIILNGYDEDDIIHKDNKKVIERLTGITNICTVSEMNRNSIDEEAILNILRLMKSANI</sequence>
<dbReference type="GO" id="GO:0004141">
    <property type="term" value="F:dethiobiotin synthase activity"/>
    <property type="evidence" value="ECO:0007669"/>
    <property type="project" value="UniProtKB-EC"/>
</dbReference>
<evidence type="ECO:0000313" key="10">
    <source>
        <dbReference type="EMBL" id="MBY0754244.1"/>
    </source>
</evidence>
<keyword evidence="4 9" id="KW-0547">Nucleotide-binding</keyword>
<feature type="binding site" evidence="9">
    <location>
        <begin position="116"/>
        <end position="119"/>
    </location>
    <ligand>
        <name>ATP</name>
        <dbReference type="ChEBI" id="CHEBI:30616"/>
    </ligand>
</feature>
<dbReference type="SUPFAM" id="SSF52540">
    <property type="entry name" value="P-loop containing nucleoside triphosphate hydrolases"/>
    <property type="match status" value="1"/>
</dbReference>
<comment type="similarity">
    <text evidence="9">Belongs to the dethiobiotin synthetase family.</text>
</comment>
<keyword evidence="1 9" id="KW-0963">Cytoplasm</keyword>
<reference evidence="10 11" key="1">
    <citation type="journal article" date="2021" name="Cell Host Microbe">
        <title>in vivo commensal control of Clostridioides difficile virulence.</title>
        <authorList>
            <person name="Girinathan B.P."/>
            <person name="Dibenedetto N."/>
            <person name="Worley J.N."/>
            <person name="Peltier J."/>
            <person name="Arrieta-Ortiz M.L."/>
            <person name="Rupa Christinal Immanuel S."/>
            <person name="Lavin R."/>
            <person name="Delaney M.L."/>
            <person name="Cummins C."/>
            <person name="Hoffmann M."/>
            <person name="Luo Y."/>
            <person name="Gonzalez-Escalona N."/>
            <person name="Allard M."/>
            <person name="Onderdonk A.B."/>
            <person name="Gerber G.K."/>
            <person name="Sonenshein A.L."/>
            <person name="Baliga N."/>
            <person name="Dupuy B."/>
            <person name="Bry L."/>
        </authorList>
    </citation>
    <scope>NUCLEOTIDE SEQUENCE [LARGE SCALE GENOMIC DNA]</scope>
    <source>
        <strain evidence="10 11">DSM 599</strain>
    </source>
</reference>
<dbReference type="PIRSF" id="PIRSF006755">
    <property type="entry name" value="DTB_synth"/>
    <property type="match status" value="1"/>
</dbReference>
<keyword evidence="6 9" id="KW-0067">ATP-binding</keyword>
<feature type="active site" evidence="9">
    <location>
        <position position="38"/>
    </location>
</feature>
<comment type="catalytic activity">
    <reaction evidence="9">
        <text>(7R,8S)-7,8-diammoniononanoate + CO2 + ATP = (4R,5S)-dethiobiotin + ADP + phosphate + 3 H(+)</text>
        <dbReference type="Rhea" id="RHEA:15805"/>
        <dbReference type="ChEBI" id="CHEBI:15378"/>
        <dbReference type="ChEBI" id="CHEBI:16526"/>
        <dbReference type="ChEBI" id="CHEBI:30616"/>
        <dbReference type="ChEBI" id="CHEBI:43474"/>
        <dbReference type="ChEBI" id="CHEBI:149469"/>
        <dbReference type="ChEBI" id="CHEBI:149473"/>
        <dbReference type="ChEBI" id="CHEBI:456216"/>
        <dbReference type="EC" id="6.3.3.3"/>
    </reaction>
</comment>
<keyword evidence="11" id="KW-1185">Reference proteome</keyword>
<evidence type="ECO:0000256" key="4">
    <source>
        <dbReference type="ARBA" id="ARBA00022741"/>
    </source>
</evidence>
<evidence type="ECO:0000313" key="11">
    <source>
        <dbReference type="Proteomes" id="UP001299068"/>
    </source>
</evidence>
<comment type="catalytic activity">
    <reaction evidence="8">
        <text>(7R,8S)-8-amino-7-(carboxyamino)nonanoate + ATP = (4R,5S)-dethiobiotin + ADP + phosphate + H(+)</text>
        <dbReference type="Rhea" id="RHEA:63684"/>
        <dbReference type="ChEBI" id="CHEBI:15378"/>
        <dbReference type="ChEBI" id="CHEBI:30616"/>
        <dbReference type="ChEBI" id="CHEBI:43474"/>
        <dbReference type="ChEBI" id="CHEBI:149470"/>
        <dbReference type="ChEBI" id="CHEBI:149473"/>
        <dbReference type="ChEBI" id="CHEBI:456216"/>
    </reaction>
</comment>
<comment type="function">
    <text evidence="9">Catalyzes a mechanistically unusual reaction, the ATP-dependent insertion of CO2 between the N7 and N8 nitrogen atoms of 7,8-diaminopelargonic acid (DAPA, also called 7,8-diammoniononanoate) to form a ureido ring.</text>
</comment>
<organism evidence="10 11">
    <name type="scientific">Clostridium sardiniense</name>
    <name type="common">Clostridium absonum</name>
    <dbReference type="NCBI Taxonomy" id="29369"/>
    <lineage>
        <taxon>Bacteria</taxon>
        <taxon>Bacillati</taxon>
        <taxon>Bacillota</taxon>
        <taxon>Clostridia</taxon>
        <taxon>Eubacteriales</taxon>
        <taxon>Clostridiaceae</taxon>
        <taxon>Clostridium</taxon>
    </lineage>
</organism>
<evidence type="ECO:0000256" key="3">
    <source>
        <dbReference type="ARBA" id="ARBA00022723"/>
    </source>
</evidence>
<evidence type="ECO:0000256" key="2">
    <source>
        <dbReference type="ARBA" id="ARBA00022598"/>
    </source>
</evidence>